<evidence type="ECO:0000256" key="1">
    <source>
        <dbReference type="SAM" id="Phobius"/>
    </source>
</evidence>
<accession>A0A2S7IQT2</accession>
<keyword evidence="1" id="KW-0472">Membrane</keyword>
<evidence type="ECO:0000259" key="2">
    <source>
        <dbReference type="Pfam" id="PF00535"/>
    </source>
</evidence>
<dbReference type="InterPro" id="IPR029044">
    <property type="entry name" value="Nucleotide-diphossugar_trans"/>
</dbReference>
<dbReference type="CDD" id="cd04186">
    <property type="entry name" value="GT_2_like_c"/>
    <property type="match status" value="1"/>
</dbReference>
<protein>
    <submittedName>
        <fullName evidence="3">Glycosyltransferase family 2 protein</fullName>
    </submittedName>
</protein>
<comment type="caution">
    <text evidence="3">The sequence shown here is derived from an EMBL/GenBank/DDBJ whole genome shotgun (WGS) entry which is preliminary data.</text>
</comment>
<dbReference type="PANTHER" id="PTHR43179:SF7">
    <property type="entry name" value="RHAMNOSYLTRANSFERASE WBBL"/>
    <property type="match status" value="1"/>
</dbReference>
<dbReference type="PANTHER" id="PTHR43179">
    <property type="entry name" value="RHAMNOSYLTRANSFERASE WBBL"/>
    <property type="match status" value="1"/>
</dbReference>
<proteinExistence type="predicted"/>
<dbReference type="GO" id="GO:0016740">
    <property type="term" value="F:transferase activity"/>
    <property type="evidence" value="ECO:0007669"/>
    <property type="project" value="UniProtKB-KW"/>
</dbReference>
<keyword evidence="1" id="KW-1133">Transmembrane helix</keyword>
<dbReference type="InterPro" id="IPR001173">
    <property type="entry name" value="Glyco_trans_2-like"/>
</dbReference>
<dbReference type="EMBL" id="PTRA01000001">
    <property type="protein sequence ID" value="PQA60083.1"/>
    <property type="molecule type" value="Genomic_DNA"/>
</dbReference>
<dbReference type="Proteomes" id="UP000239590">
    <property type="component" value="Unassembled WGS sequence"/>
</dbReference>
<dbReference type="Pfam" id="PF00535">
    <property type="entry name" value="Glycos_transf_2"/>
    <property type="match status" value="1"/>
</dbReference>
<dbReference type="RefSeq" id="WP_104712035.1">
    <property type="nucleotide sequence ID" value="NZ_PTRA01000001.1"/>
</dbReference>
<gene>
    <name evidence="3" type="ORF">C5O19_10840</name>
</gene>
<keyword evidence="1" id="KW-0812">Transmembrane</keyword>
<keyword evidence="3" id="KW-0808">Transferase</keyword>
<organism evidence="3 4">
    <name type="scientific">Siphonobacter curvatus</name>
    <dbReference type="NCBI Taxonomy" id="2094562"/>
    <lineage>
        <taxon>Bacteria</taxon>
        <taxon>Pseudomonadati</taxon>
        <taxon>Bacteroidota</taxon>
        <taxon>Cytophagia</taxon>
        <taxon>Cytophagales</taxon>
        <taxon>Cytophagaceae</taxon>
        <taxon>Siphonobacter</taxon>
    </lineage>
</organism>
<dbReference type="OrthoDB" id="9771846at2"/>
<dbReference type="AlphaFoldDB" id="A0A2S7IQT2"/>
<keyword evidence="4" id="KW-1185">Reference proteome</keyword>
<dbReference type="SUPFAM" id="SSF53448">
    <property type="entry name" value="Nucleotide-diphospho-sugar transferases"/>
    <property type="match status" value="1"/>
</dbReference>
<dbReference type="Gene3D" id="3.90.550.10">
    <property type="entry name" value="Spore Coat Polysaccharide Biosynthesis Protein SpsA, Chain A"/>
    <property type="match status" value="1"/>
</dbReference>
<reference evidence="4" key="1">
    <citation type="submission" date="2018-02" db="EMBL/GenBank/DDBJ databases">
        <title>Genome sequencing of Solimonas sp. HR-BB.</title>
        <authorList>
            <person name="Lee Y."/>
            <person name="Jeon C.O."/>
        </authorList>
    </citation>
    <scope>NUCLEOTIDE SEQUENCE [LARGE SCALE GENOMIC DNA]</scope>
    <source>
        <strain evidence="4">HR-U</strain>
    </source>
</reference>
<feature type="transmembrane region" description="Helical" evidence="1">
    <location>
        <begin position="255"/>
        <end position="275"/>
    </location>
</feature>
<feature type="domain" description="Glycosyltransferase 2-like" evidence="2">
    <location>
        <begin position="5"/>
        <end position="156"/>
    </location>
</feature>
<sequence>MVDVSILIINYKCADLTIAAIQSVKDWTKRVSYEVIVVDNDSQDQSKAQVLEQHPDIQWIDMGYNAGFARANNRAIQAAQGRYYLLLNADTLQNMDAIDVCVERMDAEPDVAASAPMQLYGNGSPQPYFESFAEFRRIFYIVPIRLQAWVERMLPATVYTDPRQHDWLVGAFMVVRREAVQKVGALDESFFMYGEDVEWSYRLGKVGKLLYYKDLGFLHLTSDSPFRRTDVSYVNRFNVQMQVSNLLWLRKQYGVGAYLVVMLNYALLIPIFTGWKAFVNLKNRRPIGSEMENQRRFARRFQMLLRYFWPTVFNRPGFYKIKPEENIA</sequence>
<name>A0A2S7IQT2_9BACT</name>
<evidence type="ECO:0000313" key="4">
    <source>
        <dbReference type="Proteomes" id="UP000239590"/>
    </source>
</evidence>
<evidence type="ECO:0000313" key="3">
    <source>
        <dbReference type="EMBL" id="PQA60083.1"/>
    </source>
</evidence>